<comment type="caution">
    <text evidence="7">The sequence shown here is derived from an EMBL/GenBank/DDBJ whole genome shotgun (WGS) entry which is preliminary data.</text>
</comment>
<gene>
    <name evidence="7" type="ORF">AOXY_G19937</name>
</gene>
<evidence type="ECO:0000256" key="3">
    <source>
        <dbReference type="ARBA" id="ARBA00023136"/>
    </source>
</evidence>
<dbReference type="InterPro" id="IPR036179">
    <property type="entry name" value="Ig-like_dom_sf"/>
</dbReference>
<organism evidence="7 8">
    <name type="scientific">Acipenser oxyrinchus oxyrinchus</name>
    <dbReference type="NCBI Taxonomy" id="40147"/>
    <lineage>
        <taxon>Eukaryota</taxon>
        <taxon>Metazoa</taxon>
        <taxon>Chordata</taxon>
        <taxon>Craniata</taxon>
        <taxon>Vertebrata</taxon>
        <taxon>Euteleostomi</taxon>
        <taxon>Actinopterygii</taxon>
        <taxon>Chondrostei</taxon>
        <taxon>Acipenseriformes</taxon>
        <taxon>Acipenseridae</taxon>
        <taxon>Acipenser</taxon>
    </lineage>
</organism>
<comment type="subcellular location">
    <subcellularLocation>
        <location evidence="1">Membrane</location>
    </subcellularLocation>
</comment>
<evidence type="ECO:0000259" key="6">
    <source>
        <dbReference type="PROSITE" id="PS50835"/>
    </source>
</evidence>
<feature type="chain" id="PRO_5042212290" evidence="5">
    <location>
        <begin position="24"/>
        <end position="229"/>
    </location>
</feature>
<keyword evidence="4" id="KW-0325">Glycoprotein</keyword>
<dbReference type="InterPro" id="IPR015631">
    <property type="entry name" value="CD2/SLAM_rcpt"/>
</dbReference>
<keyword evidence="2 5" id="KW-0732">Signal</keyword>
<evidence type="ECO:0000256" key="4">
    <source>
        <dbReference type="ARBA" id="ARBA00023180"/>
    </source>
</evidence>
<feature type="signal peptide" evidence="5">
    <location>
        <begin position="1"/>
        <end position="23"/>
    </location>
</feature>
<dbReference type="InterPro" id="IPR007110">
    <property type="entry name" value="Ig-like_dom"/>
</dbReference>
<evidence type="ECO:0000256" key="1">
    <source>
        <dbReference type="ARBA" id="ARBA00004370"/>
    </source>
</evidence>
<name>A0AAD8G0Y4_ACIOX</name>
<dbReference type="Gene3D" id="2.60.40.10">
    <property type="entry name" value="Immunoglobulins"/>
    <property type="match status" value="2"/>
</dbReference>
<proteinExistence type="predicted"/>
<accession>A0AAD8G0Y4</accession>
<keyword evidence="3" id="KW-0472">Membrane</keyword>
<dbReference type="PANTHER" id="PTHR12080">
    <property type="entry name" value="SIGNALING LYMPHOCYTIC ACTIVATION MOLECULE"/>
    <property type="match status" value="1"/>
</dbReference>
<protein>
    <submittedName>
        <fullName evidence="7">T-cell surface antigen CD2-like</fullName>
    </submittedName>
</protein>
<evidence type="ECO:0000313" key="8">
    <source>
        <dbReference type="Proteomes" id="UP001230051"/>
    </source>
</evidence>
<dbReference type="InterPro" id="IPR013783">
    <property type="entry name" value="Ig-like_fold"/>
</dbReference>
<evidence type="ECO:0000256" key="2">
    <source>
        <dbReference type="ARBA" id="ARBA00022729"/>
    </source>
</evidence>
<sequence>MINLNKFIPYWLFLFSLNAYVIAGTSKENISMPVYGALGDSVYLHFDTTLNSSVEVQWKRGVNRIAVFKNSRTVFYDSYVNRAEIFAIATLRLDRTQKSDTGNYCVEVFDITGCNILNGCIQLYIQEPVSQPVIYSTCLSHGEVLLVCAVDKGDNASFNWSLDGVSLNISLAYFSDEEHVVILKKHVFGNLVCIVSNQISEKHSDSVNLNCSGKKEWTQLVNCFTPDCY</sequence>
<reference evidence="7" key="1">
    <citation type="submission" date="2022-02" db="EMBL/GenBank/DDBJ databases">
        <title>Atlantic sturgeon de novo genome assembly.</title>
        <authorList>
            <person name="Stock M."/>
            <person name="Klopp C."/>
            <person name="Guiguen Y."/>
            <person name="Cabau C."/>
            <person name="Parinello H."/>
            <person name="Santidrian Yebra-Pimentel E."/>
            <person name="Kuhl H."/>
            <person name="Dirks R.P."/>
            <person name="Guessner J."/>
            <person name="Wuertz S."/>
            <person name="Du K."/>
            <person name="Schartl M."/>
        </authorList>
    </citation>
    <scope>NUCLEOTIDE SEQUENCE</scope>
    <source>
        <strain evidence="7">STURGEONOMICS-FGT-2020</strain>
        <tissue evidence="7">Whole blood</tissue>
    </source>
</reference>
<evidence type="ECO:0000313" key="7">
    <source>
        <dbReference type="EMBL" id="KAK1161056.1"/>
    </source>
</evidence>
<feature type="domain" description="Ig-like" evidence="6">
    <location>
        <begin position="128"/>
        <end position="210"/>
    </location>
</feature>
<dbReference type="PANTHER" id="PTHR12080:SF134">
    <property type="entry name" value="CD48 ANTIGEN"/>
    <property type="match status" value="1"/>
</dbReference>
<dbReference type="SUPFAM" id="SSF48726">
    <property type="entry name" value="Immunoglobulin"/>
    <property type="match status" value="2"/>
</dbReference>
<dbReference type="AlphaFoldDB" id="A0AAD8G0Y4"/>
<evidence type="ECO:0000256" key="5">
    <source>
        <dbReference type="SAM" id="SignalP"/>
    </source>
</evidence>
<dbReference type="EMBL" id="JAGXEW010000019">
    <property type="protein sequence ID" value="KAK1161056.1"/>
    <property type="molecule type" value="Genomic_DNA"/>
</dbReference>
<dbReference type="Proteomes" id="UP001230051">
    <property type="component" value="Unassembled WGS sequence"/>
</dbReference>
<dbReference type="PROSITE" id="PS50835">
    <property type="entry name" value="IG_LIKE"/>
    <property type="match status" value="1"/>
</dbReference>
<keyword evidence="8" id="KW-1185">Reference proteome</keyword>
<dbReference type="GO" id="GO:0016020">
    <property type="term" value="C:membrane"/>
    <property type="evidence" value="ECO:0007669"/>
    <property type="project" value="UniProtKB-SubCell"/>
</dbReference>